<dbReference type="AlphaFoldDB" id="W9XU85"/>
<feature type="binding site" evidence="6">
    <location>
        <position position="305"/>
    </location>
    <ligand>
        <name>Zn(2+)</name>
        <dbReference type="ChEBI" id="CHEBI:29105"/>
    </ligand>
</feature>
<feature type="transmembrane region" description="Helical" evidence="7">
    <location>
        <begin position="264"/>
        <end position="282"/>
    </location>
</feature>
<comment type="similarity">
    <text evidence="2">Belongs to the ADIPOR family.</text>
</comment>
<dbReference type="HOGENOM" id="CLU_023075_2_0_1"/>
<evidence type="ECO:0000256" key="2">
    <source>
        <dbReference type="ARBA" id="ARBA00007018"/>
    </source>
</evidence>
<dbReference type="GeneID" id="19171258"/>
<feature type="transmembrane region" description="Helical" evidence="7">
    <location>
        <begin position="135"/>
        <end position="157"/>
    </location>
</feature>
<dbReference type="Pfam" id="PF03006">
    <property type="entry name" value="HlyIII"/>
    <property type="match status" value="1"/>
</dbReference>
<name>W9XU85_9EURO</name>
<accession>W9XU85</accession>
<dbReference type="GO" id="GO:0006882">
    <property type="term" value="P:intracellular zinc ion homeostasis"/>
    <property type="evidence" value="ECO:0007669"/>
    <property type="project" value="TreeGrafter"/>
</dbReference>
<feature type="transmembrane region" description="Helical" evidence="7">
    <location>
        <begin position="303"/>
        <end position="325"/>
    </location>
</feature>
<keyword evidence="4 7" id="KW-1133">Transmembrane helix</keyword>
<feature type="transmembrane region" description="Helical" evidence="7">
    <location>
        <begin position="101"/>
        <end position="123"/>
    </location>
</feature>
<dbReference type="EMBL" id="AMGY01000006">
    <property type="protein sequence ID" value="EXJ80870.1"/>
    <property type="molecule type" value="Genomic_DNA"/>
</dbReference>
<evidence type="ECO:0000313" key="8">
    <source>
        <dbReference type="EMBL" id="EXJ80870.1"/>
    </source>
</evidence>
<protein>
    <submittedName>
        <fullName evidence="8">Uncharacterized protein</fullName>
    </submittedName>
</protein>
<dbReference type="RefSeq" id="XP_007735458.1">
    <property type="nucleotide sequence ID" value="XM_007737268.1"/>
</dbReference>
<keyword evidence="5 7" id="KW-0472">Membrane</keyword>
<keyword evidence="3 7" id="KW-0812">Transmembrane</keyword>
<keyword evidence="9" id="KW-1185">Reference proteome</keyword>
<dbReference type="GO" id="GO:0046872">
    <property type="term" value="F:metal ion binding"/>
    <property type="evidence" value="ECO:0007669"/>
    <property type="project" value="UniProtKB-KW"/>
</dbReference>
<feature type="binding site" evidence="6">
    <location>
        <position position="301"/>
    </location>
    <ligand>
        <name>Zn(2+)</name>
        <dbReference type="ChEBI" id="CHEBI:29105"/>
    </ligand>
</feature>
<dbReference type="STRING" id="1182542.W9XU85"/>
<evidence type="ECO:0000256" key="1">
    <source>
        <dbReference type="ARBA" id="ARBA00004141"/>
    </source>
</evidence>
<dbReference type="InterPro" id="IPR004254">
    <property type="entry name" value="AdipoR/HlyIII-related"/>
</dbReference>
<evidence type="ECO:0000256" key="6">
    <source>
        <dbReference type="PIRSR" id="PIRSR604254-1"/>
    </source>
</evidence>
<feature type="binding site" evidence="6">
    <location>
        <position position="155"/>
    </location>
    <ligand>
        <name>Zn(2+)</name>
        <dbReference type="ChEBI" id="CHEBI:29105"/>
    </ligand>
</feature>
<comment type="subcellular location">
    <subcellularLocation>
        <location evidence="1">Membrane</location>
        <topology evidence="1">Multi-pass membrane protein</topology>
    </subcellularLocation>
</comment>
<evidence type="ECO:0000256" key="3">
    <source>
        <dbReference type="ARBA" id="ARBA00022692"/>
    </source>
</evidence>
<organism evidence="8 9">
    <name type="scientific">Capronia epimyces CBS 606.96</name>
    <dbReference type="NCBI Taxonomy" id="1182542"/>
    <lineage>
        <taxon>Eukaryota</taxon>
        <taxon>Fungi</taxon>
        <taxon>Dikarya</taxon>
        <taxon>Ascomycota</taxon>
        <taxon>Pezizomycotina</taxon>
        <taxon>Eurotiomycetes</taxon>
        <taxon>Chaetothyriomycetidae</taxon>
        <taxon>Chaetothyriales</taxon>
        <taxon>Herpotrichiellaceae</taxon>
        <taxon>Capronia</taxon>
    </lineage>
</organism>
<dbReference type="Proteomes" id="UP000019478">
    <property type="component" value="Unassembled WGS sequence"/>
</dbReference>
<evidence type="ECO:0000256" key="5">
    <source>
        <dbReference type="ARBA" id="ARBA00023136"/>
    </source>
</evidence>
<proteinExistence type="inferred from homology"/>
<comment type="caution">
    <text evidence="8">The sequence shown here is derived from an EMBL/GenBank/DDBJ whole genome shotgun (WGS) entry which is preliminary data.</text>
</comment>
<feature type="transmembrane region" description="Helical" evidence="7">
    <location>
        <begin position="201"/>
        <end position="220"/>
    </location>
</feature>
<dbReference type="GO" id="GO:0016020">
    <property type="term" value="C:membrane"/>
    <property type="evidence" value="ECO:0007669"/>
    <property type="project" value="UniProtKB-SubCell"/>
</dbReference>
<evidence type="ECO:0000313" key="9">
    <source>
        <dbReference type="Proteomes" id="UP000019478"/>
    </source>
</evidence>
<feature type="transmembrane region" description="Helical" evidence="7">
    <location>
        <begin position="232"/>
        <end position="252"/>
    </location>
</feature>
<dbReference type="PANTHER" id="PTHR20855:SF52">
    <property type="entry name" value="ADIPONECTIN RECEPTOR PROTEIN"/>
    <property type="match status" value="1"/>
</dbReference>
<dbReference type="PANTHER" id="PTHR20855">
    <property type="entry name" value="ADIPOR/PROGESTIN RECEPTOR-RELATED"/>
    <property type="match status" value="1"/>
</dbReference>
<keyword evidence="6" id="KW-0862">Zinc</keyword>
<evidence type="ECO:0000256" key="4">
    <source>
        <dbReference type="ARBA" id="ARBA00022989"/>
    </source>
</evidence>
<dbReference type="eggNOG" id="KOG0748">
    <property type="taxonomic scope" value="Eukaryota"/>
</dbReference>
<sequence length="340" mass="38334">MSFILTYRNPQAKLAQARAQARTRAPSNAGHEEQLSMFRAKLNPEHEHEQQQDQVVLLSYDELPDWHRDNHFLRSGYRPISNSCLGCAQSLGYLHNETLNIYTHLIPAVCLVFGHATVHRAISSVYPEASVLDHVVFHCNVGAALITMALSSAYHTLMNHSMAVSSLMLRVDYAGILVLILGSFFSGIYVGFYCEPVLRGLYWAMIIGLSVVTSALVLHPKLQGLRYRHHRTWAFILTGLSGFAPIVHGLLLYGWADMWVRSGMPYYLLEGLVYGLGAFFFVTRIPESIWPGSFDIWFSSHQLFHVLVVMASLVHLYGVWVAFGWNYENQRVCPVSGYGV</sequence>
<feature type="transmembrane region" description="Helical" evidence="7">
    <location>
        <begin position="169"/>
        <end position="189"/>
    </location>
</feature>
<dbReference type="OrthoDB" id="529367at2759"/>
<gene>
    <name evidence="8" type="ORF">A1O3_07156</name>
</gene>
<reference evidence="8 9" key="1">
    <citation type="submission" date="2013-03" db="EMBL/GenBank/DDBJ databases">
        <title>The Genome Sequence of Capronia epimyces CBS 606.96.</title>
        <authorList>
            <consortium name="The Broad Institute Genomics Platform"/>
            <person name="Cuomo C."/>
            <person name="de Hoog S."/>
            <person name="Gorbushina A."/>
            <person name="Walker B."/>
            <person name="Young S.K."/>
            <person name="Zeng Q."/>
            <person name="Gargeya S."/>
            <person name="Fitzgerald M."/>
            <person name="Haas B."/>
            <person name="Abouelleil A."/>
            <person name="Allen A.W."/>
            <person name="Alvarado L."/>
            <person name="Arachchi H.M."/>
            <person name="Berlin A.M."/>
            <person name="Chapman S.B."/>
            <person name="Gainer-Dewar J."/>
            <person name="Goldberg J."/>
            <person name="Griggs A."/>
            <person name="Gujja S."/>
            <person name="Hansen M."/>
            <person name="Howarth C."/>
            <person name="Imamovic A."/>
            <person name="Ireland A."/>
            <person name="Larimer J."/>
            <person name="McCowan C."/>
            <person name="Murphy C."/>
            <person name="Pearson M."/>
            <person name="Poon T.W."/>
            <person name="Priest M."/>
            <person name="Roberts A."/>
            <person name="Saif S."/>
            <person name="Shea T."/>
            <person name="Sisk P."/>
            <person name="Sykes S."/>
            <person name="Wortman J."/>
            <person name="Nusbaum C."/>
            <person name="Birren B."/>
        </authorList>
    </citation>
    <scope>NUCLEOTIDE SEQUENCE [LARGE SCALE GENOMIC DNA]</scope>
    <source>
        <strain evidence="8 9">CBS 606.96</strain>
    </source>
</reference>
<evidence type="ECO:0000256" key="7">
    <source>
        <dbReference type="SAM" id="Phobius"/>
    </source>
</evidence>
<keyword evidence="6" id="KW-0479">Metal-binding</keyword>
<dbReference type="GO" id="GO:0038023">
    <property type="term" value="F:signaling receptor activity"/>
    <property type="evidence" value="ECO:0007669"/>
    <property type="project" value="TreeGrafter"/>
</dbReference>